<accession>A0AAJ1U8H2</accession>
<dbReference type="AlphaFoldDB" id="A0AAJ1U8H2"/>
<organism evidence="1 2">
    <name type="scientific">Rhodalgimonas zhirmunskyi</name>
    <dbReference type="NCBI Taxonomy" id="2964767"/>
    <lineage>
        <taxon>Bacteria</taxon>
        <taxon>Pseudomonadati</taxon>
        <taxon>Pseudomonadota</taxon>
        <taxon>Alphaproteobacteria</taxon>
        <taxon>Rhodobacterales</taxon>
        <taxon>Roseobacteraceae</taxon>
        <taxon>Rhodalgimonas</taxon>
    </lineage>
</organism>
<dbReference type="RefSeq" id="WP_317626331.1">
    <property type="nucleotide sequence ID" value="NZ_JANFFA010000003.1"/>
</dbReference>
<protein>
    <submittedName>
        <fullName evidence="1">Uncharacterized protein</fullName>
    </submittedName>
</protein>
<reference evidence="1" key="1">
    <citation type="submission" date="2022-07" db="EMBL/GenBank/DDBJ databases">
        <authorList>
            <person name="Otstavnykh N."/>
            <person name="Isaeva M."/>
            <person name="Bystritskaya E."/>
        </authorList>
    </citation>
    <scope>NUCLEOTIDE SEQUENCE</scope>
    <source>
        <strain evidence="1">10Alg 79</strain>
    </source>
</reference>
<proteinExistence type="predicted"/>
<evidence type="ECO:0000313" key="2">
    <source>
        <dbReference type="Proteomes" id="UP001227162"/>
    </source>
</evidence>
<dbReference type="EMBL" id="JANFFA010000003">
    <property type="protein sequence ID" value="MDQ2094715.1"/>
    <property type="molecule type" value="Genomic_DNA"/>
</dbReference>
<dbReference type="Proteomes" id="UP001227162">
    <property type="component" value="Unassembled WGS sequence"/>
</dbReference>
<keyword evidence="2" id="KW-1185">Reference proteome</keyword>
<name>A0AAJ1U8H2_9RHOB</name>
<gene>
    <name evidence="1" type="ORF">NOI20_11390</name>
</gene>
<sequence>MAIPIRVTVTCPECGASEQVTIADSSIGPRGRVSATPIYAMPSRPAWPKSREEREGETITWLGCAACGAEKIMTVDELARGTRGARDR</sequence>
<comment type="caution">
    <text evidence="1">The sequence shown here is derived from an EMBL/GenBank/DDBJ whole genome shotgun (WGS) entry which is preliminary data.</text>
</comment>
<evidence type="ECO:0000313" key="1">
    <source>
        <dbReference type="EMBL" id="MDQ2094715.1"/>
    </source>
</evidence>
<reference evidence="1" key="2">
    <citation type="submission" date="2023-04" db="EMBL/GenBank/DDBJ databases">
        <title>'Rhodoalgimonas zhirmunskyi' gen. nov., isolated from a red alga.</title>
        <authorList>
            <person name="Nedashkovskaya O.I."/>
            <person name="Otstavnykh N.Y."/>
            <person name="Bystritskaya E.P."/>
            <person name="Balabanova L.A."/>
            <person name="Isaeva M.P."/>
        </authorList>
    </citation>
    <scope>NUCLEOTIDE SEQUENCE</scope>
    <source>
        <strain evidence="1">10Alg 79</strain>
    </source>
</reference>